<dbReference type="GeneID" id="30987535"/>
<organism evidence="1 2">
    <name type="scientific">Cyberlindnera jadinii (strain ATCC 18201 / CBS 1600 / BCRC 20928 / JCM 3617 / NBRC 0987 / NRRL Y-1542)</name>
    <name type="common">Torula yeast</name>
    <name type="synonym">Candida utilis</name>
    <dbReference type="NCBI Taxonomy" id="983966"/>
    <lineage>
        <taxon>Eukaryota</taxon>
        <taxon>Fungi</taxon>
        <taxon>Dikarya</taxon>
        <taxon>Ascomycota</taxon>
        <taxon>Saccharomycotina</taxon>
        <taxon>Saccharomycetes</taxon>
        <taxon>Phaffomycetales</taxon>
        <taxon>Phaffomycetaceae</taxon>
        <taxon>Cyberlindnera</taxon>
    </lineage>
</organism>
<accession>A0A1E4S535</accession>
<keyword evidence="2" id="KW-1185">Reference proteome</keyword>
<dbReference type="AlphaFoldDB" id="A0A1E4S535"/>
<protein>
    <submittedName>
        <fullName evidence="1">21 kDa subunit of NADH dehydrogenase</fullName>
    </submittedName>
</protein>
<dbReference type="PIRSF" id="PIRSF022976">
    <property type="entry name" value="NADH_Oxi_21kDa"/>
    <property type="match status" value="1"/>
</dbReference>
<dbReference type="RefSeq" id="XP_020071657.1">
    <property type="nucleotide sequence ID" value="XM_020213139.1"/>
</dbReference>
<reference evidence="1 2" key="1">
    <citation type="journal article" date="2016" name="Proc. Natl. Acad. Sci. U.S.A.">
        <title>Comparative genomics of biotechnologically important yeasts.</title>
        <authorList>
            <person name="Riley R."/>
            <person name="Haridas S."/>
            <person name="Wolfe K.H."/>
            <person name="Lopes M.R."/>
            <person name="Hittinger C.T."/>
            <person name="Goeker M."/>
            <person name="Salamov A.A."/>
            <person name="Wisecaver J.H."/>
            <person name="Long T.M."/>
            <person name="Calvey C.H."/>
            <person name="Aerts A.L."/>
            <person name="Barry K.W."/>
            <person name="Choi C."/>
            <person name="Clum A."/>
            <person name="Coughlan A.Y."/>
            <person name="Deshpande S."/>
            <person name="Douglass A.P."/>
            <person name="Hanson S.J."/>
            <person name="Klenk H.-P."/>
            <person name="LaButti K.M."/>
            <person name="Lapidus A."/>
            <person name="Lindquist E.A."/>
            <person name="Lipzen A.M."/>
            <person name="Meier-Kolthoff J.P."/>
            <person name="Ohm R.A."/>
            <person name="Otillar R.P."/>
            <person name="Pangilinan J.L."/>
            <person name="Peng Y."/>
            <person name="Rokas A."/>
            <person name="Rosa C.A."/>
            <person name="Scheuner C."/>
            <person name="Sibirny A.A."/>
            <person name="Slot J.C."/>
            <person name="Stielow J.B."/>
            <person name="Sun H."/>
            <person name="Kurtzman C.P."/>
            <person name="Blackwell M."/>
            <person name="Grigoriev I.V."/>
            <person name="Jeffries T.W."/>
        </authorList>
    </citation>
    <scope>NUCLEOTIDE SEQUENCE [LARGE SCALE GENOMIC DNA]</scope>
    <source>
        <strain evidence="2">ATCC 18201 / CBS 1600 / BCRC 20928 / JCM 3617 / NBRC 0987 / NRRL Y-1542</strain>
    </source>
</reference>
<dbReference type="PANTHER" id="PTHR37325:SF1">
    <property type="entry name" value="OXIDOREDUCTASE 21 KDA SUBUNIT, PUTATIVE (AFU_ORTHOLOGUE AFUA_4G05910)-RELATED"/>
    <property type="match status" value="1"/>
</dbReference>
<dbReference type="CDD" id="cd22849">
    <property type="entry name" value="NuzM"/>
    <property type="match status" value="1"/>
</dbReference>
<dbReference type="PANTHER" id="PTHR37325">
    <property type="entry name" value="OXIDOREDUCTASE 21 KDA SUBUNIT, PUTATIVE (AFU_ORTHOLOGUE AFUA_4G05910)-RELATED"/>
    <property type="match status" value="1"/>
</dbReference>
<dbReference type="EMBL" id="KV453927">
    <property type="protein sequence ID" value="ODV74618.1"/>
    <property type="molecule type" value="Genomic_DNA"/>
</dbReference>
<name>A0A1E4S535_CYBJN</name>
<dbReference type="STRING" id="983966.A0A1E4S535"/>
<sequence>MSGGPVPVWQKYTTGSRGIWEKIRQLLVLVPNRSTGNPLVALYREPPPGADPNAKSYKDAVTIPAGDIKQNNYFKRDHRRNYPRISSFDQTKISGLLTLGSKQASRVLIGNEGYKQLAVFDKDKHVYLSSVLKQVPDTVVNGQILGSNGEPVVAPSLNKGYSWDLVKGDHGMYTDEYPCRLFNTYKA</sequence>
<evidence type="ECO:0000313" key="1">
    <source>
        <dbReference type="EMBL" id="ODV74618.1"/>
    </source>
</evidence>
<dbReference type="Proteomes" id="UP000094389">
    <property type="component" value="Unassembled WGS sequence"/>
</dbReference>
<evidence type="ECO:0000313" key="2">
    <source>
        <dbReference type="Proteomes" id="UP000094389"/>
    </source>
</evidence>
<gene>
    <name evidence="1" type="ORF">CYBJADRAFT_136350</name>
</gene>
<proteinExistence type="predicted"/>
<dbReference type="InterPro" id="IPR016813">
    <property type="entry name" value="NADH_Ub_cplx-1_21kDa"/>
</dbReference>
<dbReference type="OrthoDB" id="2093493at2759"/>
<dbReference type="OMA" id="GYPCRTF"/>